<accession>A0A430AF05</accession>
<evidence type="ECO:0000313" key="4">
    <source>
        <dbReference type="Proteomes" id="UP000288669"/>
    </source>
</evidence>
<organism evidence="3 4">
    <name type="scientific">Vagococcus entomophilus</name>
    <dbReference type="NCBI Taxonomy" id="1160095"/>
    <lineage>
        <taxon>Bacteria</taxon>
        <taxon>Bacillati</taxon>
        <taxon>Bacillota</taxon>
        <taxon>Bacilli</taxon>
        <taxon>Lactobacillales</taxon>
        <taxon>Enterococcaceae</taxon>
        <taxon>Vagococcus</taxon>
    </lineage>
</organism>
<proteinExistence type="predicted"/>
<dbReference type="AlphaFoldDB" id="A0A430AF05"/>
<dbReference type="InterPro" id="IPR011608">
    <property type="entry name" value="PRD"/>
</dbReference>
<dbReference type="InterPro" id="IPR004341">
    <property type="entry name" value="CAT_RNA-bd_dom"/>
</dbReference>
<protein>
    <submittedName>
        <fullName evidence="3">Transcriptional antiterminator</fullName>
    </submittedName>
</protein>
<name>A0A430AF05_9ENTE</name>
<dbReference type="GO" id="GO:0003723">
    <property type="term" value="F:RNA binding"/>
    <property type="evidence" value="ECO:0007669"/>
    <property type="project" value="InterPro"/>
</dbReference>
<keyword evidence="1" id="KW-0677">Repeat</keyword>
<dbReference type="OrthoDB" id="9813552at2"/>
<gene>
    <name evidence="3" type="ORF">CBF30_10590</name>
</gene>
<dbReference type="Pfam" id="PF00874">
    <property type="entry name" value="PRD"/>
    <property type="match status" value="2"/>
</dbReference>
<dbReference type="Gene3D" id="2.30.24.10">
    <property type="entry name" value="CAT RNA-binding domain"/>
    <property type="match status" value="1"/>
</dbReference>
<dbReference type="SMART" id="SM01061">
    <property type="entry name" value="CAT_RBD"/>
    <property type="match status" value="1"/>
</dbReference>
<dbReference type="RefSeq" id="WP_126826493.1">
    <property type="nucleotide sequence ID" value="NZ_JBHLWU010000003.1"/>
</dbReference>
<dbReference type="InterPro" id="IPR036634">
    <property type="entry name" value="PRD_sf"/>
</dbReference>
<feature type="domain" description="PRD" evidence="2">
    <location>
        <begin position="171"/>
        <end position="272"/>
    </location>
</feature>
<reference evidence="3 4" key="1">
    <citation type="submission" date="2017-05" db="EMBL/GenBank/DDBJ databases">
        <title>Vagococcus spp. assemblies.</title>
        <authorList>
            <person name="Gulvik C.A."/>
        </authorList>
    </citation>
    <scope>NUCLEOTIDE SEQUENCE [LARGE SCALE GENOMIC DNA]</scope>
    <source>
        <strain evidence="3 4">DSM 24756</strain>
    </source>
</reference>
<dbReference type="GO" id="GO:0006355">
    <property type="term" value="P:regulation of DNA-templated transcription"/>
    <property type="evidence" value="ECO:0007669"/>
    <property type="project" value="InterPro"/>
</dbReference>
<dbReference type="SUPFAM" id="SSF63520">
    <property type="entry name" value="PTS-regulatory domain, PRD"/>
    <property type="match status" value="2"/>
</dbReference>
<evidence type="ECO:0000259" key="2">
    <source>
        <dbReference type="PROSITE" id="PS51372"/>
    </source>
</evidence>
<dbReference type="Pfam" id="PF03123">
    <property type="entry name" value="CAT_RBD"/>
    <property type="match status" value="1"/>
</dbReference>
<dbReference type="InterPro" id="IPR050661">
    <property type="entry name" value="BglG_antiterminators"/>
</dbReference>
<dbReference type="InterPro" id="IPR036650">
    <property type="entry name" value="CAT_RNA-bd_dom_sf"/>
</dbReference>
<keyword evidence="4" id="KW-1185">Reference proteome</keyword>
<feature type="domain" description="PRD" evidence="2">
    <location>
        <begin position="63"/>
        <end position="168"/>
    </location>
</feature>
<comment type="caution">
    <text evidence="3">The sequence shown here is derived from an EMBL/GenBank/DDBJ whole genome shotgun (WGS) entry which is preliminary data.</text>
</comment>
<dbReference type="PANTHER" id="PTHR30185">
    <property type="entry name" value="CRYPTIC BETA-GLUCOSIDE BGL OPERON ANTITERMINATOR"/>
    <property type="match status" value="1"/>
</dbReference>
<dbReference type="SUPFAM" id="SSF50151">
    <property type="entry name" value="SacY-like RNA-binding domain"/>
    <property type="match status" value="1"/>
</dbReference>
<sequence>MKIKKILNNNAVLVGQNGKDFIWIGTGVGFQMKPGQLADKSKIEKVFVLKKSSTDHLIQLLEDIPVEYASLADDIIRYGKQKSPYRLSDTIYISLTDHLFNLVKLKKEGISLSNRLTWEIQKFYPVEFSIGEYAVKVLEKRTNLKLDDAEISNIAMHFINAQLNDDRAQVEDISKLTAKIKNIISIIRMHNLVDVDQNSLALERFVTHLRFFFKRLENQKKQDVPNSLLEHVMENYPQAYETSRLIEAYLQTTLCDDERLYLTLHVQKLIEN</sequence>
<evidence type="ECO:0000313" key="3">
    <source>
        <dbReference type="EMBL" id="RSU06158.1"/>
    </source>
</evidence>
<dbReference type="Gene3D" id="1.10.1790.10">
    <property type="entry name" value="PRD domain"/>
    <property type="match status" value="2"/>
</dbReference>
<dbReference type="Proteomes" id="UP000288669">
    <property type="component" value="Unassembled WGS sequence"/>
</dbReference>
<evidence type="ECO:0000256" key="1">
    <source>
        <dbReference type="ARBA" id="ARBA00022737"/>
    </source>
</evidence>
<dbReference type="PANTHER" id="PTHR30185:SF15">
    <property type="entry name" value="CRYPTIC BETA-GLUCOSIDE BGL OPERON ANTITERMINATOR"/>
    <property type="match status" value="1"/>
</dbReference>
<dbReference type="PROSITE" id="PS51372">
    <property type="entry name" value="PRD_2"/>
    <property type="match status" value="2"/>
</dbReference>
<dbReference type="EMBL" id="NGJZ01000004">
    <property type="protein sequence ID" value="RSU06158.1"/>
    <property type="molecule type" value="Genomic_DNA"/>
</dbReference>